<proteinExistence type="predicted"/>
<dbReference type="GO" id="GO:0016301">
    <property type="term" value="F:kinase activity"/>
    <property type="evidence" value="ECO:0007669"/>
    <property type="project" value="UniProtKB-KW"/>
</dbReference>
<dbReference type="AlphaFoldDB" id="A0A9P1CYW0"/>
<evidence type="ECO:0000313" key="6">
    <source>
        <dbReference type="Proteomes" id="UP001152797"/>
    </source>
</evidence>
<dbReference type="EMBL" id="CAMXCT020002768">
    <property type="protein sequence ID" value="CAL1153659.1"/>
    <property type="molecule type" value="Genomic_DNA"/>
</dbReference>
<dbReference type="InterPro" id="IPR002048">
    <property type="entry name" value="EF_hand_dom"/>
</dbReference>
<evidence type="ECO:0000313" key="5">
    <source>
        <dbReference type="EMBL" id="CAL4787596.1"/>
    </source>
</evidence>
<keyword evidence="5" id="KW-0418">Kinase</keyword>
<feature type="signal peptide" evidence="1">
    <location>
        <begin position="1"/>
        <end position="24"/>
    </location>
</feature>
<name>A0A9P1CYW0_9DINO</name>
<dbReference type="PROSITE" id="PS50222">
    <property type="entry name" value="EF_HAND_2"/>
    <property type="match status" value="1"/>
</dbReference>
<feature type="chain" id="PRO_5043270994" evidence="1">
    <location>
        <begin position="25"/>
        <end position="332"/>
    </location>
</feature>
<dbReference type="InterPro" id="IPR011992">
    <property type="entry name" value="EF-hand-dom_pair"/>
</dbReference>
<organism evidence="3">
    <name type="scientific">Cladocopium goreaui</name>
    <dbReference type="NCBI Taxonomy" id="2562237"/>
    <lineage>
        <taxon>Eukaryota</taxon>
        <taxon>Sar</taxon>
        <taxon>Alveolata</taxon>
        <taxon>Dinophyceae</taxon>
        <taxon>Suessiales</taxon>
        <taxon>Symbiodiniaceae</taxon>
        <taxon>Cladocopium</taxon>
    </lineage>
</organism>
<evidence type="ECO:0000256" key="1">
    <source>
        <dbReference type="SAM" id="SignalP"/>
    </source>
</evidence>
<keyword evidence="1" id="KW-0732">Signal</keyword>
<protein>
    <submittedName>
        <fullName evidence="5">Protein kinase domain-containing protein</fullName>
    </submittedName>
</protein>
<accession>A0A9P1CYW0</accession>
<evidence type="ECO:0000259" key="2">
    <source>
        <dbReference type="PROSITE" id="PS50222"/>
    </source>
</evidence>
<evidence type="ECO:0000313" key="3">
    <source>
        <dbReference type="EMBL" id="CAI4000284.1"/>
    </source>
</evidence>
<dbReference type="Gene3D" id="1.10.238.10">
    <property type="entry name" value="EF-hand"/>
    <property type="match status" value="1"/>
</dbReference>
<feature type="domain" description="EF-hand" evidence="2">
    <location>
        <begin position="250"/>
        <end position="285"/>
    </location>
</feature>
<dbReference type="SUPFAM" id="SSF47473">
    <property type="entry name" value="EF-hand"/>
    <property type="match status" value="1"/>
</dbReference>
<keyword evidence="6" id="KW-1185">Reference proteome</keyword>
<sequence>MFMAQIRVVACLIILITLALSAGAADTNGTDHRPSDTRRAYQSKEVPVSMAVGFPTTDRNGLWTWPVRRLDADPLDSGASVRYTSYPTGYAGSQGRCCRGDTTSGTRAYHWDTLKALFQEVECWDSVKTMPQLLQRLDFLQRDRLGSGRAAATCMVPPLVEDDYVGPSHLVPRSELPKDWHPKIEELGYRQRSPMTIRWEPSDELVDDTPKVMVLYCGPLDLKPQMQKFRRAYPSGRRCHRQFFFGAMALLSDRVREAFKTWDTEGDGTITKTGLIRLLRKIAPQVTESDLEVLFEAAGATVSFSSTYFDWFESHIWLMSYTTFSYRYRYNP</sequence>
<gene>
    <name evidence="3" type="ORF">C1SCF055_LOCUS26412</name>
</gene>
<dbReference type="Proteomes" id="UP001152797">
    <property type="component" value="Unassembled WGS sequence"/>
</dbReference>
<evidence type="ECO:0000313" key="4">
    <source>
        <dbReference type="EMBL" id="CAL1153659.1"/>
    </source>
</evidence>
<keyword evidence="5" id="KW-0808">Transferase</keyword>
<dbReference type="GO" id="GO:0005509">
    <property type="term" value="F:calcium ion binding"/>
    <property type="evidence" value="ECO:0007669"/>
    <property type="project" value="InterPro"/>
</dbReference>
<dbReference type="EMBL" id="CAMXCT010002768">
    <property type="protein sequence ID" value="CAI4000284.1"/>
    <property type="molecule type" value="Genomic_DNA"/>
</dbReference>
<reference evidence="4" key="2">
    <citation type="submission" date="2024-04" db="EMBL/GenBank/DDBJ databases">
        <authorList>
            <person name="Chen Y."/>
            <person name="Shah S."/>
            <person name="Dougan E. K."/>
            <person name="Thang M."/>
            <person name="Chan C."/>
        </authorList>
    </citation>
    <scope>NUCLEOTIDE SEQUENCE [LARGE SCALE GENOMIC DNA]</scope>
</reference>
<comment type="caution">
    <text evidence="3">The sequence shown here is derived from an EMBL/GenBank/DDBJ whole genome shotgun (WGS) entry which is preliminary data.</text>
</comment>
<dbReference type="EMBL" id="CAMXCT030002768">
    <property type="protein sequence ID" value="CAL4787596.1"/>
    <property type="molecule type" value="Genomic_DNA"/>
</dbReference>
<reference evidence="3" key="1">
    <citation type="submission" date="2022-10" db="EMBL/GenBank/DDBJ databases">
        <authorList>
            <person name="Chen Y."/>
            <person name="Dougan E. K."/>
            <person name="Chan C."/>
            <person name="Rhodes N."/>
            <person name="Thang M."/>
        </authorList>
    </citation>
    <scope>NUCLEOTIDE SEQUENCE</scope>
</reference>